<dbReference type="PANTHER" id="PTHR33144:SF45">
    <property type="entry name" value="TRANSPOSASE TNP1_EN_SPM-LIKE DOMAIN-CONTAINING PROTEIN"/>
    <property type="match status" value="1"/>
</dbReference>
<accession>A0A444YNT1</accession>
<organism evidence="2 3">
    <name type="scientific">Arachis hypogaea</name>
    <name type="common">Peanut</name>
    <dbReference type="NCBI Taxonomy" id="3818"/>
    <lineage>
        <taxon>Eukaryota</taxon>
        <taxon>Viridiplantae</taxon>
        <taxon>Streptophyta</taxon>
        <taxon>Embryophyta</taxon>
        <taxon>Tracheophyta</taxon>
        <taxon>Spermatophyta</taxon>
        <taxon>Magnoliopsida</taxon>
        <taxon>eudicotyledons</taxon>
        <taxon>Gunneridae</taxon>
        <taxon>Pentapetalae</taxon>
        <taxon>rosids</taxon>
        <taxon>fabids</taxon>
        <taxon>Fabales</taxon>
        <taxon>Fabaceae</taxon>
        <taxon>Papilionoideae</taxon>
        <taxon>50 kb inversion clade</taxon>
        <taxon>dalbergioids sensu lato</taxon>
        <taxon>Dalbergieae</taxon>
        <taxon>Pterocarpus clade</taxon>
        <taxon>Arachis</taxon>
    </lineage>
</organism>
<dbReference type="Proteomes" id="UP000289738">
    <property type="component" value="Chromosome B06"/>
</dbReference>
<feature type="compositionally biased region" description="Basic and acidic residues" evidence="1">
    <location>
        <begin position="245"/>
        <end position="269"/>
    </location>
</feature>
<evidence type="ECO:0000313" key="3">
    <source>
        <dbReference type="Proteomes" id="UP000289738"/>
    </source>
</evidence>
<evidence type="ECO:0000256" key="1">
    <source>
        <dbReference type="SAM" id="MobiDB-lite"/>
    </source>
</evidence>
<dbReference type="AlphaFoldDB" id="A0A444YNT1"/>
<reference evidence="2 3" key="1">
    <citation type="submission" date="2019-01" db="EMBL/GenBank/DDBJ databases">
        <title>Sequencing of cultivated peanut Arachis hypogaea provides insights into genome evolution and oil improvement.</title>
        <authorList>
            <person name="Chen X."/>
        </authorList>
    </citation>
    <scope>NUCLEOTIDE SEQUENCE [LARGE SCALE GENOMIC DNA]</scope>
    <source>
        <strain evidence="3">cv. Fuhuasheng</strain>
        <tissue evidence="2">Leaves</tissue>
    </source>
</reference>
<dbReference type="PANTHER" id="PTHR33144">
    <property type="entry name" value="OS10G0409366 PROTEIN-RELATED"/>
    <property type="match status" value="1"/>
</dbReference>
<comment type="caution">
    <text evidence="2">The sequence shown here is derived from an EMBL/GenBank/DDBJ whole genome shotgun (WGS) entry which is preliminary data.</text>
</comment>
<protein>
    <submittedName>
        <fullName evidence="2">Uncharacterized protein</fullName>
    </submittedName>
</protein>
<dbReference type="EMBL" id="SDMP01000016">
    <property type="protein sequence ID" value="RYR03555.1"/>
    <property type="molecule type" value="Genomic_DNA"/>
</dbReference>
<proteinExistence type="predicted"/>
<sequence length="505" mass="55463">MRSLTISSGGISSSSDDLLRTVSDDGNLAQGNSFIDILLLVAIAPKMNYQYAEGVIKIFVAVTVVVLLKRIGSNDKLTISKVPPKSTRGPTRVVVLLFGFRSSSTLAVSYFTLKASSFNICWERKKKGNYYLKEVFKPDMPKQKRYKNLLKAAAAAHSSQDKSIAAANSSQDKSIAATNSSRDKSAASNASQVKSAASANFSRNKLAAAANFSRDKSVAAANFSRDKSAAAANSSQDKSATSNSSRDKLAASNSSRDKLTATNSSRDKSTTVANEYEDTTRLHLLVKDVHNLLESLRIVVNFDRQHAAVGEAAGLLAGVCGQLATDCVAFPISFDKWSDIPESFFENQWNIFFQARFCFKVCDSLAKRFLLQSLGKKWREHRIKLWSEFYDPRLSKTEIINNTPEDIALDQWALFVEYRLKPETQTEETGKEVSRVQMWDITHKKIDGSYVNEKAKEIAEGGKIPVELAGMFPTQQISQGLDQESGIPSPRELGSRSSGASNKEA</sequence>
<feature type="region of interest" description="Disordered" evidence="1">
    <location>
        <begin position="163"/>
        <end position="191"/>
    </location>
</feature>
<evidence type="ECO:0000313" key="2">
    <source>
        <dbReference type="EMBL" id="RYR03555.1"/>
    </source>
</evidence>
<keyword evidence="3" id="KW-1185">Reference proteome</keyword>
<dbReference type="InterPro" id="IPR004252">
    <property type="entry name" value="Probable_transposase_24"/>
</dbReference>
<name>A0A444YNT1_ARAHY</name>
<feature type="compositionally biased region" description="Polar residues" evidence="1">
    <location>
        <begin position="495"/>
        <end position="505"/>
    </location>
</feature>
<feature type="compositionally biased region" description="Polar residues" evidence="1">
    <location>
        <begin position="231"/>
        <end position="244"/>
    </location>
</feature>
<feature type="region of interest" description="Disordered" evidence="1">
    <location>
        <begin position="475"/>
        <end position="505"/>
    </location>
</feature>
<feature type="region of interest" description="Disordered" evidence="1">
    <location>
        <begin position="227"/>
        <end position="272"/>
    </location>
</feature>
<dbReference type="Pfam" id="PF03004">
    <property type="entry name" value="Transposase_24"/>
    <property type="match status" value="1"/>
</dbReference>
<gene>
    <name evidence="2" type="ORF">Ahy_B06g082592</name>
</gene>
<dbReference type="STRING" id="3818.A0A444YNT1"/>